<evidence type="ECO:0000313" key="2">
    <source>
        <dbReference type="EMBL" id="UQN15822.1"/>
    </source>
</evidence>
<name>A0ABY4N0K1_9MICO</name>
<keyword evidence="1" id="KW-0472">Membrane</keyword>
<gene>
    <name evidence="2" type="ORF">M3M28_05055</name>
</gene>
<feature type="transmembrane region" description="Helical" evidence="1">
    <location>
        <begin position="128"/>
        <end position="149"/>
    </location>
</feature>
<evidence type="ECO:0000256" key="1">
    <source>
        <dbReference type="SAM" id="Phobius"/>
    </source>
</evidence>
<keyword evidence="1" id="KW-0812">Transmembrane</keyword>
<protein>
    <submittedName>
        <fullName evidence="2">Permease prefix domain 1-containing protein</fullName>
    </submittedName>
</protein>
<feature type="transmembrane region" description="Helical" evidence="1">
    <location>
        <begin position="185"/>
        <end position="210"/>
    </location>
</feature>
<keyword evidence="1" id="KW-1133">Transmembrane helix</keyword>
<sequence>MDAITIYLDHMFRGLPRTPDVLRARGELEQMSLDRYQELLAEGVSENEAVGRVITQFGNLDDLADDLGIRTHLEGAAEAENVVYVSREEGEALIRSRGRMAWLIGGGLAVIMAGLSVNVLLSASESELSPFGGGIFLVSVAIAVGLFVVGGMQGQEFKHFVGQRIQLDESYEREVRARKRAGQTLFVTMLVAGIMLIILGVAGTATLNGLGVGDGAAVWIFVGVALGVGLILQASLRRSALERLLGEGNFALVNEEQQKSNSMISRIAGPYWLLMVAAFLVWSFGWNAWHISWMVWPVAGILFAFIATLIHSIRNTTDT</sequence>
<accession>A0ABY4N0K1</accession>
<reference evidence="2" key="1">
    <citation type="submission" date="2022-05" db="EMBL/GenBank/DDBJ databases">
        <title>Complete genome sequence of toluene-degrading Gulosibacter sediminis strain ACHW.36C.</title>
        <authorList>
            <person name="Wai A.C."/>
            <person name="Lai G.K."/>
            <person name="Griffin S.D."/>
            <person name="Leung F.C."/>
        </authorList>
    </citation>
    <scope>NUCLEOTIDE SEQUENCE [LARGE SCALE GENOMIC DNA]</scope>
    <source>
        <strain evidence="2">ACHW.36C</strain>
    </source>
</reference>
<feature type="transmembrane region" description="Helical" evidence="1">
    <location>
        <begin position="271"/>
        <end position="289"/>
    </location>
</feature>
<feature type="transmembrane region" description="Helical" evidence="1">
    <location>
        <begin position="101"/>
        <end position="122"/>
    </location>
</feature>
<organism evidence="2">
    <name type="scientific">Gulosibacter sediminis</name>
    <dbReference type="NCBI Taxonomy" id="1729695"/>
    <lineage>
        <taxon>Bacteria</taxon>
        <taxon>Bacillati</taxon>
        <taxon>Actinomycetota</taxon>
        <taxon>Actinomycetes</taxon>
        <taxon>Micrococcales</taxon>
        <taxon>Microbacteriaceae</taxon>
        <taxon>Gulosibacter</taxon>
    </lineage>
</organism>
<proteinExistence type="predicted"/>
<dbReference type="EMBL" id="CP097160">
    <property type="protein sequence ID" value="UQN15822.1"/>
    <property type="molecule type" value="Genomic_DNA"/>
</dbReference>
<dbReference type="InterPro" id="IPR047928">
    <property type="entry name" value="Perm_prefix_1"/>
</dbReference>
<feature type="transmembrane region" description="Helical" evidence="1">
    <location>
        <begin position="295"/>
        <end position="313"/>
    </location>
</feature>
<dbReference type="NCBIfam" id="NF038403">
    <property type="entry name" value="perm_prefix_1"/>
    <property type="match status" value="1"/>
</dbReference>
<feature type="transmembrane region" description="Helical" evidence="1">
    <location>
        <begin position="216"/>
        <end position="236"/>
    </location>
</feature>